<dbReference type="SUPFAM" id="SSF56925">
    <property type="entry name" value="OMPA-like"/>
    <property type="match status" value="1"/>
</dbReference>
<dbReference type="InterPro" id="IPR027385">
    <property type="entry name" value="Beta-barrel_OMP"/>
</dbReference>
<comment type="caution">
    <text evidence="3">The sequence shown here is derived from an EMBL/GenBank/DDBJ whole genome shotgun (WGS) entry which is preliminary data.</text>
</comment>
<dbReference type="PROSITE" id="PS51257">
    <property type="entry name" value="PROKAR_LIPOPROTEIN"/>
    <property type="match status" value="1"/>
</dbReference>
<dbReference type="Proteomes" id="UP000054742">
    <property type="component" value="Unassembled WGS sequence"/>
</dbReference>
<keyword evidence="1" id="KW-0732">Signal</keyword>
<sequence>MIKRYIGLVAVSFACYSMGGTTAYSHALQTSLYGGISRTHIDPGPLHISESETDILHSDNDSEGTIGIGLGWQFNLLNQNNTHGLLGGFIAGLNYFHFSAEPGGEVWLYGMPQFVNYDYQFSLDTDRLLVNGQMELFPALQVIQPYVEAGVGYAHIRSQYCELPTLGSGATDGNLIFPRRSDNQWVYTLGAGVKTQLSPQWTLSLAYNFTDFGTIHAGPYDSDVVIQQPLDIAMKLHTALLGITYQWA</sequence>
<dbReference type="Pfam" id="PF13505">
    <property type="entry name" value="OMP_b-brl"/>
    <property type="match status" value="1"/>
</dbReference>
<dbReference type="Gene3D" id="2.40.160.20">
    <property type="match status" value="1"/>
</dbReference>
<feature type="domain" description="Outer membrane protein beta-barrel" evidence="2">
    <location>
        <begin position="13"/>
        <end position="220"/>
    </location>
</feature>
<gene>
    <name evidence="3" type="ORF">Lbru_2279</name>
</gene>
<evidence type="ECO:0000259" key="2">
    <source>
        <dbReference type="Pfam" id="PF13505"/>
    </source>
</evidence>
<evidence type="ECO:0000256" key="1">
    <source>
        <dbReference type="ARBA" id="ARBA00022729"/>
    </source>
</evidence>
<dbReference type="InterPro" id="IPR011250">
    <property type="entry name" value="OMP/PagP_B-barrel"/>
</dbReference>
<protein>
    <recommendedName>
        <fullName evidence="2">Outer membrane protein beta-barrel domain-containing protein</fullName>
    </recommendedName>
</protein>
<dbReference type="PATRIC" id="fig|29422.6.peg.2429"/>
<organism evidence="3 4">
    <name type="scientific">Legionella brunensis</name>
    <dbReference type="NCBI Taxonomy" id="29422"/>
    <lineage>
        <taxon>Bacteria</taxon>
        <taxon>Pseudomonadati</taxon>
        <taxon>Pseudomonadota</taxon>
        <taxon>Gammaproteobacteria</taxon>
        <taxon>Legionellales</taxon>
        <taxon>Legionellaceae</taxon>
        <taxon>Legionella</taxon>
    </lineage>
</organism>
<name>A0A0W0S3C5_9GAMM</name>
<dbReference type="EMBL" id="LNXV01000033">
    <property type="protein sequence ID" value="KTC77987.1"/>
    <property type="molecule type" value="Genomic_DNA"/>
</dbReference>
<evidence type="ECO:0000313" key="4">
    <source>
        <dbReference type="Proteomes" id="UP000054742"/>
    </source>
</evidence>
<dbReference type="AlphaFoldDB" id="A0A0W0S3C5"/>
<evidence type="ECO:0000313" key="3">
    <source>
        <dbReference type="EMBL" id="KTC77987.1"/>
    </source>
</evidence>
<dbReference type="RefSeq" id="WP_058442272.1">
    <property type="nucleotide sequence ID" value="NZ_CAAAHU010000018.1"/>
</dbReference>
<proteinExistence type="predicted"/>
<reference evidence="3 4" key="1">
    <citation type="submission" date="2015-11" db="EMBL/GenBank/DDBJ databases">
        <title>Genomic analysis of 38 Legionella species identifies large and diverse effector repertoires.</title>
        <authorList>
            <person name="Burstein D."/>
            <person name="Amaro F."/>
            <person name="Zusman T."/>
            <person name="Lifshitz Z."/>
            <person name="Cohen O."/>
            <person name="Gilbert J.A."/>
            <person name="Pupko T."/>
            <person name="Shuman H.A."/>
            <person name="Segal G."/>
        </authorList>
    </citation>
    <scope>NUCLEOTIDE SEQUENCE [LARGE SCALE GENOMIC DNA]</scope>
    <source>
        <strain evidence="3 4">ATCC 43878</strain>
    </source>
</reference>
<keyword evidence="4" id="KW-1185">Reference proteome</keyword>
<accession>A0A0W0S3C5</accession>